<organism evidence="12 13">
    <name type="scientific">Miscanthus lutarioriparius</name>
    <dbReference type="NCBI Taxonomy" id="422564"/>
    <lineage>
        <taxon>Eukaryota</taxon>
        <taxon>Viridiplantae</taxon>
        <taxon>Streptophyta</taxon>
        <taxon>Embryophyta</taxon>
        <taxon>Tracheophyta</taxon>
        <taxon>Spermatophyta</taxon>
        <taxon>Magnoliopsida</taxon>
        <taxon>Liliopsida</taxon>
        <taxon>Poales</taxon>
        <taxon>Poaceae</taxon>
        <taxon>PACMAD clade</taxon>
        <taxon>Panicoideae</taxon>
        <taxon>Andropogonodae</taxon>
        <taxon>Andropogoneae</taxon>
        <taxon>Saccharinae</taxon>
        <taxon>Miscanthus</taxon>
    </lineage>
</organism>
<dbReference type="Proteomes" id="UP000604825">
    <property type="component" value="Unassembled WGS sequence"/>
</dbReference>
<proteinExistence type="predicted"/>
<dbReference type="Pfam" id="PF07714">
    <property type="entry name" value="PK_Tyr_Ser-Thr"/>
    <property type="match status" value="1"/>
</dbReference>
<dbReference type="Gene3D" id="1.10.510.10">
    <property type="entry name" value="Transferase(Phosphotransferase) domain 1"/>
    <property type="match status" value="1"/>
</dbReference>
<dbReference type="InterPro" id="IPR011009">
    <property type="entry name" value="Kinase-like_dom_sf"/>
</dbReference>
<feature type="domain" description="Protein kinase" evidence="11">
    <location>
        <begin position="1"/>
        <end position="334"/>
    </location>
</feature>
<evidence type="ECO:0000256" key="5">
    <source>
        <dbReference type="ARBA" id="ARBA00022741"/>
    </source>
</evidence>
<evidence type="ECO:0000256" key="3">
    <source>
        <dbReference type="ARBA" id="ARBA00022692"/>
    </source>
</evidence>
<comment type="caution">
    <text evidence="12">The sequence shown here is derived from an EMBL/GenBank/DDBJ whole genome shotgun (WGS) entry which is preliminary data.</text>
</comment>
<dbReference type="GO" id="GO:0005886">
    <property type="term" value="C:plasma membrane"/>
    <property type="evidence" value="ECO:0007669"/>
    <property type="project" value="UniProtKB-SubCell"/>
</dbReference>
<dbReference type="SUPFAM" id="SSF56112">
    <property type="entry name" value="Protein kinase-like (PK-like)"/>
    <property type="match status" value="1"/>
</dbReference>
<dbReference type="FunFam" id="1.10.510.10:FF:000468">
    <property type="entry name" value="PTI1-like tyrosine-protein kinase 3"/>
    <property type="match status" value="1"/>
</dbReference>
<evidence type="ECO:0000256" key="1">
    <source>
        <dbReference type="ARBA" id="ARBA00004162"/>
    </source>
</evidence>
<evidence type="ECO:0000313" key="12">
    <source>
        <dbReference type="EMBL" id="CAD6238336.1"/>
    </source>
</evidence>
<dbReference type="InterPro" id="IPR001245">
    <property type="entry name" value="Ser-Thr/Tyr_kinase_cat_dom"/>
</dbReference>
<gene>
    <name evidence="12" type="ORF">NCGR_LOCUS25596</name>
</gene>
<dbReference type="PROSITE" id="PS50011">
    <property type="entry name" value="PROTEIN_KINASE_DOM"/>
    <property type="match status" value="1"/>
</dbReference>
<comment type="subcellular location">
    <subcellularLocation>
        <location evidence="1">Cell membrane</location>
        <topology evidence="1">Single-pass membrane protein</topology>
    </subcellularLocation>
</comment>
<keyword evidence="5" id="KW-0547">Nucleotide-binding</keyword>
<keyword evidence="6" id="KW-0067">ATP-binding</keyword>
<evidence type="ECO:0000256" key="4">
    <source>
        <dbReference type="ARBA" id="ARBA00022729"/>
    </source>
</evidence>
<evidence type="ECO:0000259" key="11">
    <source>
        <dbReference type="PROSITE" id="PS50011"/>
    </source>
</evidence>
<protein>
    <recommendedName>
        <fullName evidence="11">Protein kinase domain-containing protein</fullName>
    </recommendedName>
</protein>
<dbReference type="OrthoDB" id="4062651at2759"/>
<keyword evidence="8 10" id="KW-0472">Membrane</keyword>
<keyword evidence="4" id="KW-0732">Signal</keyword>
<name>A0A811PCN3_9POAL</name>
<dbReference type="InterPro" id="IPR044812">
    <property type="entry name" value="CERK1/LYK3-like"/>
</dbReference>
<dbReference type="GO" id="GO:0019199">
    <property type="term" value="F:transmembrane receptor protein kinase activity"/>
    <property type="evidence" value="ECO:0007669"/>
    <property type="project" value="InterPro"/>
</dbReference>
<dbReference type="InterPro" id="IPR000719">
    <property type="entry name" value="Prot_kinase_dom"/>
</dbReference>
<keyword evidence="9" id="KW-1015">Disulfide bond</keyword>
<dbReference type="GO" id="GO:0005524">
    <property type="term" value="F:ATP binding"/>
    <property type="evidence" value="ECO:0007669"/>
    <property type="project" value="UniProtKB-KW"/>
</dbReference>
<dbReference type="GO" id="GO:0045087">
    <property type="term" value="P:innate immune response"/>
    <property type="evidence" value="ECO:0007669"/>
    <property type="project" value="InterPro"/>
</dbReference>
<dbReference type="PANTHER" id="PTHR46204:SF8">
    <property type="entry name" value="PROTEIN KINASE DOMAIN-CONTAINING PROTEIN"/>
    <property type="match status" value="1"/>
</dbReference>
<accession>A0A811PCN3</accession>
<evidence type="ECO:0000256" key="2">
    <source>
        <dbReference type="ARBA" id="ARBA00022475"/>
    </source>
</evidence>
<dbReference type="Gene3D" id="3.30.200.20">
    <property type="entry name" value="Phosphorylase Kinase, domain 1"/>
    <property type="match status" value="1"/>
</dbReference>
<keyword evidence="13" id="KW-1185">Reference proteome</keyword>
<keyword evidence="7 10" id="KW-1133">Transmembrane helix</keyword>
<dbReference type="AlphaFoldDB" id="A0A811PCN3"/>
<evidence type="ECO:0000256" key="7">
    <source>
        <dbReference type="ARBA" id="ARBA00022989"/>
    </source>
</evidence>
<keyword evidence="3 10" id="KW-0812">Transmembrane</keyword>
<keyword evidence="2" id="KW-1003">Cell membrane</keyword>
<evidence type="ECO:0000313" key="13">
    <source>
        <dbReference type="Proteomes" id="UP000604825"/>
    </source>
</evidence>
<sequence>MGVAGSSKKRVRSMTIIIAASISAAILFFCVFTVILRLRRRSSQQNVEAPEIKMERAPSNTSIAALESSFIPYMRINDIDPFQTERPVIFSLKVVGDATANFDEKRKISEGGYGSVYLGFIGAHVELIGYAAGDDHLYLVYEYVQNGSLSEHLHDPLLKGHQPLSWTARTQIALDAARGIEYIHDHTKACYVHRGIKTSNILLDNGLRAKVADFGLVKLVESSDEEESPSVLELHMTTKSDVDAFGVVLAELITGLRALIRDNKEVNKMKSIISIMRKVFKSEDLESSLQTVKDPNLKDSYPIEEVCKMANVSMWCLSEHPLNRSEMRDIMPTLCQIHLTSIEREASLGGDGEVFSGVSYGR</sequence>
<evidence type="ECO:0000256" key="8">
    <source>
        <dbReference type="ARBA" id="ARBA00023136"/>
    </source>
</evidence>
<dbReference type="EMBL" id="CAJGYO010000006">
    <property type="protein sequence ID" value="CAD6238336.1"/>
    <property type="molecule type" value="Genomic_DNA"/>
</dbReference>
<dbReference type="PANTHER" id="PTHR46204">
    <property type="entry name" value="CHITIN ELICITOR RECEPTOR KINASE 1-RELATED"/>
    <property type="match status" value="1"/>
</dbReference>
<reference evidence="12" key="1">
    <citation type="submission" date="2020-10" db="EMBL/GenBank/DDBJ databases">
        <authorList>
            <person name="Han B."/>
            <person name="Lu T."/>
            <person name="Zhao Q."/>
            <person name="Huang X."/>
            <person name="Zhao Y."/>
        </authorList>
    </citation>
    <scope>NUCLEOTIDE SEQUENCE</scope>
</reference>
<evidence type="ECO:0000256" key="10">
    <source>
        <dbReference type="SAM" id="Phobius"/>
    </source>
</evidence>
<feature type="transmembrane region" description="Helical" evidence="10">
    <location>
        <begin position="16"/>
        <end position="36"/>
    </location>
</feature>
<evidence type="ECO:0000256" key="9">
    <source>
        <dbReference type="ARBA" id="ARBA00023157"/>
    </source>
</evidence>
<evidence type="ECO:0000256" key="6">
    <source>
        <dbReference type="ARBA" id="ARBA00022840"/>
    </source>
</evidence>